<feature type="repeat" description="ANK" evidence="18">
    <location>
        <begin position="139"/>
        <end position="171"/>
    </location>
</feature>
<organism evidence="21 22">
    <name type="scientific">Chelonoidis abingdonii</name>
    <name type="common">Abingdon island giant tortoise</name>
    <name type="synonym">Testudo abingdonii</name>
    <dbReference type="NCBI Taxonomy" id="106734"/>
    <lineage>
        <taxon>Eukaryota</taxon>
        <taxon>Metazoa</taxon>
        <taxon>Chordata</taxon>
        <taxon>Craniata</taxon>
        <taxon>Vertebrata</taxon>
        <taxon>Euteleostomi</taxon>
        <taxon>Archelosauria</taxon>
        <taxon>Testudinata</taxon>
        <taxon>Testudines</taxon>
        <taxon>Cryptodira</taxon>
        <taxon>Durocryptodira</taxon>
        <taxon>Testudinoidea</taxon>
        <taxon>Testudinidae</taxon>
        <taxon>Chelonoidis</taxon>
    </lineage>
</organism>
<feature type="repeat" description="ANK" evidence="18">
    <location>
        <begin position="92"/>
        <end position="124"/>
    </location>
</feature>
<dbReference type="PROSITE" id="PS50088">
    <property type="entry name" value="ANK_REPEAT"/>
    <property type="match status" value="2"/>
</dbReference>
<evidence type="ECO:0000256" key="13">
    <source>
        <dbReference type="ARBA" id="ARBA00023043"/>
    </source>
</evidence>
<keyword evidence="7 19" id="KW-0812">Transmembrane</keyword>
<dbReference type="Pfam" id="PF12796">
    <property type="entry name" value="Ank_2"/>
    <property type="match status" value="1"/>
</dbReference>
<feature type="transmembrane region" description="Helical" evidence="19">
    <location>
        <begin position="422"/>
        <end position="440"/>
    </location>
</feature>
<evidence type="ECO:0000256" key="4">
    <source>
        <dbReference type="ARBA" id="ARBA00022553"/>
    </source>
</evidence>
<evidence type="ECO:0000256" key="2">
    <source>
        <dbReference type="ARBA" id="ARBA00022448"/>
    </source>
</evidence>
<evidence type="ECO:0000256" key="15">
    <source>
        <dbReference type="ARBA" id="ARBA00023136"/>
    </source>
</evidence>
<dbReference type="InterPro" id="IPR008344">
    <property type="entry name" value="TRPV5/TRPV6"/>
</dbReference>
<evidence type="ECO:0000256" key="14">
    <source>
        <dbReference type="ARBA" id="ARBA00023065"/>
    </source>
</evidence>
<dbReference type="Gene3D" id="1.25.40.20">
    <property type="entry name" value="Ankyrin repeat-containing domain"/>
    <property type="match status" value="2"/>
</dbReference>
<evidence type="ECO:0000313" key="22">
    <source>
        <dbReference type="Proteomes" id="UP000694404"/>
    </source>
</evidence>
<keyword evidence="3" id="KW-1003">Cell membrane</keyword>
<dbReference type="InterPro" id="IPR036770">
    <property type="entry name" value="Ankyrin_rpt-contain_sf"/>
</dbReference>
<comment type="subcellular location">
    <subcellularLocation>
        <location evidence="1">Cell membrane</location>
        <topology evidence="1">Multi-pass membrane protein</topology>
    </subcellularLocation>
</comment>
<dbReference type="PROSITE" id="PS50297">
    <property type="entry name" value="ANK_REP_REGION"/>
    <property type="match status" value="2"/>
</dbReference>
<dbReference type="FunFam" id="1.25.40.20:FF:000270">
    <property type="entry name" value="Transient receptor potential cation channel subfamily V member 6"/>
    <property type="match status" value="1"/>
</dbReference>
<dbReference type="Pfam" id="PF00520">
    <property type="entry name" value="Ion_trans"/>
    <property type="match status" value="1"/>
</dbReference>
<keyword evidence="2" id="KW-0813">Transport</keyword>
<keyword evidence="8" id="KW-0479">Metal-binding</keyword>
<dbReference type="InterPro" id="IPR024862">
    <property type="entry name" value="TRPV"/>
</dbReference>
<keyword evidence="9" id="KW-0677">Repeat</keyword>
<dbReference type="PANTHER" id="PTHR10582">
    <property type="entry name" value="TRANSIENT RECEPTOR POTENTIAL ION CHANNEL PROTEIN"/>
    <property type="match status" value="1"/>
</dbReference>
<reference evidence="21" key="1">
    <citation type="submission" date="2025-08" db="UniProtKB">
        <authorList>
            <consortium name="Ensembl"/>
        </authorList>
    </citation>
    <scope>IDENTIFICATION</scope>
</reference>
<feature type="transmembrane region" description="Helical" evidence="19">
    <location>
        <begin position="396"/>
        <end position="416"/>
    </location>
</feature>
<dbReference type="Pfam" id="PF00023">
    <property type="entry name" value="Ank"/>
    <property type="match status" value="1"/>
</dbReference>
<evidence type="ECO:0000256" key="9">
    <source>
        <dbReference type="ARBA" id="ARBA00022737"/>
    </source>
</evidence>
<dbReference type="Ensembl" id="ENSCABT00000014055.1">
    <property type="protein sequence ID" value="ENSCABP00000012824.1"/>
    <property type="gene ID" value="ENSCABG00000009269.1"/>
</dbReference>
<dbReference type="GeneTree" id="ENSGT00940000156687"/>
<keyword evidence="10" id="KW-0106">Calcium</keyword>
<proteinExistence type="predicted"/>
<dbReference type="GO" id="GO:0005886">
    <property type="term" value="C:plasma membrane"/>
    <property type="evidence" value="ECO:0007669"/>
    <property type="project" value="UniProtKB-SubCell"/>
</dbReference>
<evidence type="ECO:0000313" key="21">
    <source>
        <dbReference type="Ensembl" id="ENSCABP00000012824.1"/>
    </source>
</evidence>
<feature type="transmembrane region" description="Helical" evidence="19">
    <location>
        <begin position="357"/>
        <end position="375"/>
    </location>
</feature>
<accession>A0A8C0GTD6</accession>
<evidence type="ECO:0000256" key="16">
    <source>
        <dbReference type="ARBA" id="ARBA00023303"/>
    </source>
</evidence>
<feature type="transmembrane region" description="Helical" evidence="19">
    <location>
        <begin position="299"/>
        <end position="323"/>
    </location>
</feature>
<keyword evidence="16" id="KW-0407">Ion channel</keyword>
<dbReference type="SUPFAM" id="SSF48403">
    <property type="entry name" value="Ankyrin repeat"/>
    <property type="match status" value="1"/>
</dbReference>
<feature type="transmembrane region" description="Helical" evidence="19">
    <location>
        <begin position="643"/>
        <end position="664"/>
    </location>
</feature>
<keyword evidence="14" id="KW-0406">Ion transport</keyword>
<keyword evidence="15 19" id="KW-0472">Membrane</keyword>
<evidence type="ECO:0000256" key="1">
    <source>
        <dbReference type="ARBA" id="ARBA00004651"/>
    </source>
</evidence>
<sequence>SSQSIAGQQGMYIFLWFIWIWESPLLQAAKENDVQTIQRLLTCHTCDIHQRGALGETALHVATLYDSVEAAQILMDAAPELVDEAMTSEFYAGETALHIAVVNKNFKLVKAMLEKGADVNNPRATGYAFRPSSHNLIYFGEHILSFAACVGSEEIVRLLIKHGANIRAQDTLGKILQPNKIFACQMYNFILSCDKNKRELGALDLIPNNEGLTPFKLAGVEGNTVMFQHLMQNRKHIQWTFGPLVSTLYDLTEIDSWGDDQSLLELIVTTKKREARRILDLTPVNELVSLKWNKYGRPYFCILALFYVLYMICFTMCCVYRPLKCRQSNKTHERDNTIYVQKLLQESYVTLEDSLRLVGELITVIGAIVILILEIPDIFRVGVTKYFGQTILGGPFHIIIITYACMILVTMMMRLTSTTGEVVPMSFALVLGWCNVMYFARGFQMLGPFTIMIQKMIFGDLMRFCWLMAVVILGFASAFYVIFQTENPDELGHFYNYPIALFSTFELFLTIIDGPANYEVDLPFMYSITYSAFAIIGTLLMLNLLIAMMGDTHWRVAHERDELWRAQVVATTVMLERKLPQCLWPRSGICGQEYGLGDRWYLSSAVQMRNILNVQVSTCTQLKSCLLCISKLAPDFPVGVSDAIFKLSLLFSLMQFLLGVGYSLETVIIFC</sequence>
<name>A0A8C0GTD6_CHEAB</name>
<evidence type="ECO:0000256" key="11">
    <source>
        <dbReference type="ARBA" id="ARBA00022860"/>
    </source>
</evidence>
<dbReference type="GO" id="GO:0046872">
    <property type="term" value="F:metal ion binding"/>
    <property type="evidence" value="ECO:0007669"/>
    <property type="project" value="UniProtKB-KW"/>
</dbReference>
<dbReference type="GO" id="GO:0098703">
    <property type="term" value="P:calcium ion import across plasma membrane"/>
    <property type="evidence" value="ECO:0007669"/>
    <property type="project" value="TreeGrafter"/>
</dbReference>
<reference evidence="21" key="2">
    <citation type="submission" date="2025-09" db="UniProtKB">
        <authorList>
            <consortium name="Ensembl"/>
        </authorList>
    </citation>
    <scope>IDENTIFICATION</scope>
</reference>
<evidence type="ECO:0000256" key="7">
    <source>
        <dbReference type="ARBA" id="ARBA00022692"/>
    </source>
</evidence>
<keyword evidence="11" id="KW-0112">Calmodulin-binding</keyword>
<dbReference type="Proteomes" id="UP000694404">
    <property type="component" value="Unplaced"/>
</dbReference>
<protein>
    <recommendedName>
        <fullName evidence="20">Ion transport domain-containing protein</fullName>
    </recommendedName>
</protein>
<dbReference type="InterPro" id="IPR005821">
    <property type="entry name" value="Ion_trans_dom"/>
</dbReference>
<keyword evidence="12 19" id="KW-1133">Transmembrane helix</keyword>
<keyword evidence="22" id="KW-1185">Reference proteome</keyword>
<dbReference type="CDD" id="cd22192">
    <property type="entry name" value="TRPV5-6"/>
    <property type="match status" value="1"/>
</dbReference>
<evidence type="ECO:0000256" key="5">
    <source>
        <dbReference type="ARBA" id="ARBA00022568"/>
    </source>
</evidence>
<dbReference type="InterPro" id="IPR002110">
    <property type="entry name" value="Ankyrin_rpt"/>
</dbReference>
<keyword evidence="5" id="KW-0109">Calcium transport</keyword>
<evidence type="ECO:0000256" key="12">
    <source>
        <dbReference type="ARBA" id="ARBA00022989"/>
    </source>
</evidence>
<evidence type="ECO:0000256" key="17">
    <source>
        <dbReference type="ARBA" id="ARBA00036634"/>
    </source>
</evidence>
<dbReference type="NCBIfam" id="TIGR00870">
    <property type="entry name" value="trp"/>
    <property type="match status" value="1"/>
</dbReference>
<evidence type="ECO:0000256" key="18">
    <source>
        <dbReference type="PROSITE-ProRule" id="PRU00023"/>
    </source>
</evidence>
<feature type="transmembrane region" description="Helical" evidence="19">
    <location>
        <begin position="461"/>
        <end position="482"/>
    </location>
</feature>
<dbReference type="GO" id="GO:0005516">
    <property type="term" value="F:calmodulin binding"/>
    <property type="evidence" value="ECO:0007669"/>
    <property type="project" value="UniProtKB-KW"/>
</dbReference>
<keyword evidence="6" id="KW-0107">Calcium channel</keyword>
<dbReference type="GO" id="GO:0005262">
    <property type="term" value="F:calcium channel activity"/>
    <property type="evidence" value="ECO:0007669"/>
    <property type="project" value="UniProtKB-KW"/>
</dbReference>
<feature type="transmembrane region" description="Helical" evidence="19">
    <location>
        <begin position="524"/>
        <end position="546"/>
    </location>
</feature>
<dbReference type="AlphaFoldDB" id="A0A8C0GTD6"/>
<feature type="domain" description="Ion transport" evidence="20">
    <location>
        <begin position="305"/>
        <end position="558"/>
    </location>
</feature>
<evidence type="ECO:0000256" key="10">
    <source>
        <dbReference type="ARBA" id="ARBA00022837"/>
    </source>
</evidence>
<dbReference type="SMART" id="SM00248">
    <property type="entry name" value="ANK"/>
    <property type="match status" value="5"/>
</dbReference>
<evidence type="ECO:0000256" key="19">
    <source>
        <dbReference type="SAM" id="Phobius"/>
    </source>
</evidence>
<keyword evidence="4" id="KW-0597">Phosphoprotein</keyword>
<dbReference type="PRINTS" id="PR01415">
    <property type="entry name" value="ANKYRIN"/>
</dbReference>
<dbReference type="PRINTS" id="PR01765">
    <property type="entry name" value="ECACCHANNEL"/>
</dbReference>
<keyword evidence="13 18" id="KW-0040">ANK repeat</keyword>
<evidence type="ECO:0000259" key="20">
    <source>
        <dbReference type="Pfam" id="PF00520"/>
    </source>
</evidence>
<dbReference type="PANTHER" id="PTHR10582:SF25">
    <property type="entry name" value="TRANSIENT RECEPTOR POTENTIAL CATION CHANNEL SUBFAMILY V MEMBER 6"/>
    <property type="match status" value="1"/>
</dbReference>
<evidence type="ECO:0000256" key="8">
    <source>
        <dbReference type="ARBA" id="ARBA00022723"/>
    </source>
</evidence>
<comment type="catalytic activity">
    <reaction evidence="17">
        <text>Ca(2+)(in) = Ca(2+)(out)</text>
        <dbReference type="Rhea" id="RHEA:29671"/>
        <dbReference type="ChEBI" id="CHEBI:29108"/>
    </reaction>
</comment>
<evidence type="ECO:0000256" key="3">
    <source>
        <dbReference type="ARBA" id="ARBA00022475"/>
    </source>
</evidence>
<evidence type="ECO:0000256" key="6">
    <source>
        <dbReference type="ARBA" id="ARBA00022673"/>
    </source>
</evidence>